<dbReference type="AlphaFoldDB" id="A0ABC8KAY8"/>
<dbReference type="InterPro" id="IPR036047">
    <property type="entry name" value="F-box-like_dom_sf"/>
</dbReference>
<organism evidence="2 3">
    <name type="scientific">Eruca vesicaria subsp. sativa</name>
    <name type="common">Garden rocket</name>
    <name type="synonym">Eruca sativa</name>
    <dbReference type="NCBI Taxonomy" id="29727"/>
    <lineage>
        <taxon>Eukaryota</taxon>
        <taxon>Viridiplantae</taxon>
        <taxon>Streptophyta</taxon>
        <taxon>Embryophyta</taxon>
        <taxon>Tracheophyta</taxon>
        <taxon>Spermatophyta</taxon>
        <taxon>Magnoliopsida</taxon>
        <taxon>eudicotyledons</taxon>
        <taxon>Gunneridae</taxon>
        <taxon>Pentapetalae</taxon>
        <taxon>rosids</taxon>
        <taxon>malvids</taxon>
        <taxon>Brassicales</taxon>
        <taxon>Brassicaceae</taxon>
        <taxon>Brassiceae</taxon>
        <taxon>Eruca</taxon>
    </lineage>
</organism>
<dbReference type="InterPro" id="IPR001810">
    <property type="entry name" value="F-box_dom"/>
</dbReference>
<dbReference type="NCBIfam" id="TIGR01640">
    <property type="entry name" value="F_box_assoc_1"/>
    <property type="match status" value="1"/>
</dbReference>
<gene>
    <name evidence="2" type="ORF">ERUC_LOCUS21258</name>
</gene>
<protein>
    <recommendedName>
        <fullName evidence="1">F-box domain-containing protein</fullName>
    </recommendedName>
</protein>
<dbReference type="InterPro" id="IPR013187">
    <property type="entry name" value="F-box-assoc_dom_typ3"/>
</dbReference>
<evidence type="ECO:0000313" key="3">
    <source>
        <dbReference type="Proteomes" id="UP001642260"/>
    </source>
</evidence>
<feature type="domain" description="F-box" evidence="1">
    <location>
        <begin position="31"/>
        <end position="76"/>
    </location>
</feature>
<reference evidence="2 3" key="1">
    <citation type="submission" date="2022-03" db="EMBL/GenBank/DDBJ databases">
        <authorList>
            <person name="Macdonald S."/>
            <person name="Ahmed S."/>
            <person name="Newling K."/>
        </authorList>
    </citation>
    <scope>NUCLEOTIDE SEQUENCE [LARGE SCALE GENOMIC DNA]</scope>
</reference>
<evidence type="ECO:0000259" key="1">
    <source>
        <dbReference type="PROSITE" id="PS50181"/>
    </source>
</evidence>
<dbReference type="Pfam" id="PF08268">
    <property type="entry name" value="FBA_3"/>
    <property type="match status" value="1"/>
</dbReference>
<evidence type="ECO:0000313" key="2">
    <source>
        <dbReference type="EMBL" id="CAH8355503.1"/>
    </source>
</evidence>
<dbReference type="EMBL" id="CAKOAT010208487">
    <property type="protein sequence ID" value="CAH8355503.1"/>
    <property type="molecule type" value="Genomic_DNA"/>
</dbReference>
<dbReference type="InterPro" id="IPR017451">
    <property type="entry name" value="F-box-assoc_interact_dom"/>
</dbReference>
<dbReference type="SUPFAM" id="SSF81383">
    <property type="entry name" value="F-box domain"/>
    <property type="match status" value="1"/>
</dbReference>
<dbReference type="PANTHER" id="PTHR31111:SF135">
    <property type="entry name" value="F-BOX DOMAIN-CONTAINING PROTEIN"/>
    <property type="match status" value="1"/>
</dbReference>
<dbReference type="Gene3D" id="1.20.1280.50">
    <property type="match status" value="1"/>
</dbReference>
<name>A0ABC8KAY8_ERUVS</name>
<proteinExistence type="predicted"/>
<keyword evidence="3" id="KW-1185">Reference proteome</keyword>
<sequence>MVFKKKVLLRNRPWMINKRRRQAERSKDDNRSELHHIPLDLTLEILSRLPPKSILRYRCVSKLWSSFVTLPSFIKLFSTQSAARSPRLLLTFLSDGKQLVVSFPQNPNPDGSYSPVCQMKAFSSAHSRQSKSVHGLFLLSGFRIWNPTLRRVFILPRPKEHIPISLFRFESYLGYDPMEGKHKVLCLYYGSMYVQPLILTLGGQESWRIITNGRCPMHYPAGGGGGWGCFNGVLYFQAKVDGQRIIMSFDVKSESFSTIKYPEYSHFRWSPYMIPYEGRIAFVTDTFAHGTDVELYILKDANGHEWTHQHLPHVPCQSEWRSSMQFTGITDAVDVPLELLHVIDATD</sequence>
<comment type="caution">
    <text evidence="2">The sequence shown here is derived from an EMBL/GenBank/DDBJ whole genome shotgun (WGS) entry which is preliminary data.</text>
</comment>
<dbReference type="PROSITE" id="PS50181">
    <property type="entry name" value="FBOX"/>
    <property type="match status" value="1"/>
</dbReference>
<dbReference type="PANTHER" id="PTHR31111">
    <property type="entry name" value="BNAA05G37150D PROTEIN-RELATED"/>
    <property type="match status" value="1"/>
</dbReference>
<dbReference type="Pfam" id="PF00646">
    <property type="entry name" value="F-box"/>
    <property type="match status" value="1"/>
</dbReference>
<accession>A0ABC8KAY8</accession>
<dbReference type="Proteomes" id="UP001642260">
    <property type="component" value="Unassembled WGS sequence"/>
</dbReference>
<dbReference type="SMART" id="SM00256">
    <property type="entry name" value="FBOX"/>
    <property type="match status" value="1"/>
</dbReference>